<evidence type="ECO:0000256" key="1">
    <source>
        <dbReference type="SAM" id="MobiDB-lite"/>
    </source>
</evidence>
<dbReference type="EMBL" id="CAKMMW010000021">
    <property type="protein sequence ID" value="CAH1222556.1"/>
    <property type="molecule type" value="Genomic_DNA"/>
</dbReference>
<evidence type="ECO:0000259" key="3">
    <source>
        <dbReference type="Pfam" id="PF13229"/>
    </source>
</evidence>
<proteinExistence type="predicted"/>
<keyword evidence="2" id="KW-0732">Signal</keyword>
<evidence type="ECO:0000313" key="5">
    <source>
        <dbReference type="Proteomes" id="UP000838821"/>
    </source>
</evidence>
<dbReference type="PANTHER" id="PTHR36453:SF1">
    <property type="entry name" value="RIGHT HANDED BETA HELIX DOMAIN-CONTAINING PROTEIN"/>
    <property type="match status" value="1"/>
</dbReference>
<dbReference type="SUPFAM" id="SSF51126">
    <property type="entry name" value="Pectin lyase-like"/>
    <property type="match status" value="1"/>
</dbReference>
<sequence length="1170" mass="124632">MKVKSICRLGLIATMSFAMVMGGLPAQPASAAGVTYYVSQASGASDSPPNDGSQTKPFRTIQKCASIAQQGDTCLVSSGIYRETITPSNSGIAGSPITIQAASGANVVVSGTDLISGTWTSAGIAGTPSVYKVPYTRSSLIDETEEQFFIVPKDANGYLNGDPTLLWEARWPNITAYSLNALKDKMAYMESATNMTTYYTVTDSTLPNINWAGASIWERGGDAYTGQTSTITAFNNTTKTLTMNPVSNDQSYYSPRQGSTYFLSGVLGALDVASEWHTDATDLYLWAPSGGVPANVEAKTRQTAFNLKGKSYITISGIRTMAANILMGTVGSTPSAYNVLDKVKAEYLYFSDYSHGTSIESQRERGINMVGDYNELKNSTIAYSTGTLIHIAGKGNRIVNNSIHDGSYMATHDSLIRLSSGAENVIDHNEIRESGRGLLSIYQGSGVISYNDMYRGMKLSRDGGLIYAWGSDLSNTEFHHNWIHDSKGDDTSVGMYFDNYTENAIIHHNVIYNNDTGIQMGAPGNFKLVHNNTIVNNDKSIGFHGAAGYPDDFYGTRFYNNIMTDKAFAIDSDRKLFPTTVSQGYNTISQVGLNFVNPAGGNGNDFRLQTGSTAIDSGAAIAGITSTYTWGGTAPDAGAYELGGGSNSSNWIPSFNHANYPSSPAWQMIDTPYMNRIKNSAFEKGLTDWLTWSTAGTETTVGSDSQYAVPASPMPTKPNWINRGKNNKLRLGDGSSPAGGSVVGDGIEQSISGLKPNTAYTYSAWIYNIPLDPNTTTPVSTETILLGAENYDASAPTMPKVSVASTSGKYVRQELNFTTGSLTAVNGTPIKPRVQIYKNKSYAYHYSFADDAGLIESAPFNSGLSDDTNLKDVAFVGAPATSTTAGATGSLTLNGTLQNGSAASWSGATITFASSDPSVVSINSSTGGTVNYTAVGAGQTTVTAIARKGNIAKATSQIVTVYPVGTPAVTDFTAKAYGTNASGFTTFNSSTNTYTLIGKGDNIWGTSDDFVFLKKSVLNSNTASNKITLKANIEFSSYDPGSIGLMFREQDTAGSEHAEFRMDGAGDILRLVFRNTASGSTDLINHYKTGVKLIPATTGVVPRVLPIMLTKEGNTVKGYYLDVNLYVLFGQTTVNFTNGANILAGIALYSSAGRPDVKAVITDLQLTTNY</sequence>
<dbReference type="Proteomes" id="UP000838821">
    <property type="component" value="Unassembled WGS sequence"/>
</dbReference>
<feature type="region of interest" description="Disordered" evidence="1">
    <location>
        <begin position="701"/>
        <end position="722"/>
    </location>
</feature>
<feature type="domain" description="Right handed beta helix" evidence="3">
    <location>
        <begin position="366"/>
        <end position="542"/>
    </location>
</feature>
<feature type="signal peptide" evidence="2">
    <location>
        <begin position="1"/>
        <end position="31"/>
    </location>
</feature>
<evidence type="ECO:0000313" key="4">
    <source>
        <dbReference type="EMBL" id="CAH1222556.1"/>
    </source>
</evidence>
<dbReference type="InterPro" id="IPR039448">
    <property type="entry name" value="Beta_helix"/>
</dbReference>
<dbReference type="RefSeq" id="WP_236291460.1">
    <property type="nucleotide sequence ID" value="NZ_CAKMMW010000021.1"/>
</dbReference>
<reference evidence="4" key="1">
    <citation type="submission" date="2022-01" db="EMBL/GenBank/DDBJ databases">
        <authorList>
            <person name="Criscuolo A."/>
        </authorList>
    </citation>
    <scope>NUCLEOTIDE SEQUENCE</scope>
    <source>
        <strain evidence="4">CIP111891</strain>
    </source>
</reference>
<protein>
    <recommendedName>
        <fullName evidence="3">Right handed beta helix domain-containing protein</fullName>
    </recommendedName>
</protein>
<feature type="chain" id="PRO_5045514918" description="Right handed beta helix domain-containing protein" evidence="2">
    <location>
        <begin position="32"/>
        <end position="1170"/>
    </location>
</feature>
<dbReference type="PANTHER" id="PTHR36453">
    <property type="entry name" value="SECRETED PROTEIN-RELATED"/>
    <property type="match status" value="1"/>
</dbReference>
<accession>A0ABN8GYW9</accession>
<dbReference type="Gene3D" id="2.60.120.260">
    <property type="entry name" value="Galactose-binding domain-like"/>
    <property type="match status" value="1"/>
</dbReference>
<dbReference type="InterPro" id="IPR011050">
    <property type="entry name" value="Pectin_lyase_fold/virulence"/>
</dbReference>
<evidence type="ECO:0000256" key="2">
    <source>
        <dbReference type="SAM" id="SignalP"/>
    </source>
</evidence>
<dbReference type="Gene3D" id="2.160.20.10">
    <property type="entry name" value="Single-stranded right-handed beta-helix, Pectin lyase-like"/>
    <property type="match status" value="2"/>
</dbReference>
<organism evidence="4 5">
    <name type="scientific">Paenibacillus allorhizoplanae</name>
    <dbReference type="NCBI Taxonomy" id="2905648"/>
    <lineage>
        <taxon>Bacteria</taxon>
        <taxon>Bacillati</taxon>
        <taxon>Bacillota</taxon>
        <taxon>Bacilli</taxon>
        <taxon>Bacillales</taxon>
        <taxon>Paenibacillaceae</taxon>
        <taxon>Paenibacillus</taxon>
    </lineage>
</organism>
<keyword evidence="5" id="KW-1185">Reference proteome</keyword>
<dbReference type="Gene3D" id="2.60.40.1080">
    <property type="match status" value="1"/>
</dbReference>
<comment type="caution">
    <text evidence="4">The sequence shown here is derived from an EMBL/GenBank/DDBJ whole genome shotgun (WGS) entry which is preliminary data.</text>
</comment>
<gene>
    <name evidence="4" type="ORF">PAECIP111891_05368</name>
</gene>
<dbReference type="InterPro" id="IPR012334">
    <property type="entry name" value="Pectin_lyas_fold"/>
</dbReference>
<name>A0ABN8GYW9_9BACL</name>
<dbReference type="Pfam" id="PF13229">
    <property type="entry name" value="Beta_helix"/>
    <property type="match status" value="1"/>
</dbReference>